<evidence type="ECO:0000256" key="4">
    <source>
        <dbReference type="ARBA" id="ARBA00023015"/>
    </source>
</evidence>
<proteinExistence type="predicted"/>
<feature type="domain" description="HTH araC/xylS-type" evidence="9">
    <location>
        <begin position="1228"/>
        <end position="1327"/>
    </location>
</feature>
<dbReference type="PANTHER" id="PTHR43547">
    <property type="entry name" value="TWO-COMPONENT HISTIDINE KINASE"/>
    <property type="match status" value="1"/>
</dbReference>
<dbReference type="InterPro" id="IPR005467">
    <property type="entry name" value="His_kinase_dom"/>
</dbReference>
<dbReference type="InterPro" id="IPR001789">
    <property type="entry name" value="Sig_transdc_resp-reg_receiver"/>
</dbReference>
<dbReference type="SMART" id="SM00448">
    <property type="entry name" value="REC"/>
    <property type="match status" value="1"/>
</dbReference>
<dbReference type="InterPro" id="IPR003594">
    <property type="entry name" value="HATPase_dom"/>
</dbReference>
<name>A0A4R8DF83_9BACT</name>
<dbReference type="InterPro" id="IPR036890">
    <property type="entry name" value="HATPase_C_sf"/>
</dbReference>
<dbReference type="SMART" id="SM00387">
    <property type="entry name" value="HATPase_c"/>
    <property type="match status" value="1"/>
</dbReference>
<feature type="chain" id="PRO_5020497066" description="histidine kinase" evidence="8">
    <location>
        <begin position="25"/>
        <end position="1342"/>
    </location>
</feature>
<dbReference type="Pfam" id="PF07495">
    <property type="entry name" value="Y_Y_Y"/>
    <property type="match status" value="1"/>
</dbReference>
<dbReference type="GO" id="GO:0000155">
    <property type="term" value="F:phosphorelay sensor kinase activity"/>
    <property type="evidence" value="ECO:0007669"/>
    <property type="project" value="InterPro"/>
</dbReference>
<keyword evidence="5" id="KW-0238">DNA-binding</keyword>
<dbReference type="EC" id="2.7.13.3" evidence="2"/>
<dbReference type="Pfam" id="PF00072">
    <property type="entry name" value="Response_reg"/>
    <property type="match status" value="1"/>
</dbReference>
<dbReference type="Proteomes" id="UP000294498">
    <property type="component" value="Unassembled WGS sequence"/>
</dbReference>
<dbReference type="SUPFAM" id="SSF63829">
    <property type="entry name" value="Calcium-dependent phosphotriesterase"/>
    <property type="match status" value="2"/>
</dbReference>
<evidence type="ECO:0000256" key="7">
    <source>
        <dbReference type="PROSITE-ProRule" id="PRU00169"/>
    </source>
</evidence>
<keyword evidence="12" id="KW-0418">Kinase</keyword>
<gene>
    <name evidence="12" type="ORF">EDB95_4064</name>
</gene>
<sequence>MYIYPLRRLLLYFFLWTCACPVLAQLRTPVTFLDAEHGLSNNNVRCITKDHNGFMWIGTRDGLDRYDGNTFTVWRHQFKDTNSLICNFVLTLAVDHAGLLWIGTREGLDVYNSLTGRFSVVTWGHGQPLTGLIKELKEDGKGNMLIGVQGLGLLIKRPGASPALQVPLDGSYLYGVQSIQAGEDGRIWVQVQNKGLCLFDEPAGRLHLVNTQLPLASALEQVGGTLWLASGESLYTYSNGACIKKWTLPAGGSAPDEIWSFARGKNGHFLLGTRQGRLLEWDALSGELFSQDLHYGTIYGLFADDVAWLGTAKGGLGLIDPGRSRFHTEVPVPASAGRPPAFVTSLVETGNGNLVVATESDGVLLFDRRTERFTSYRGPTSISDMTGDAAGQVWIAANYGGVDRFDPVTHQFRRYRCTPEAGGIDNFVWTVYEDKQRNLWAATLRQGSIMGALFRFDRAADRFVLFDSSLSDLFTLYEDREGVLWAGNLNQLVDIDRVHHRHRFYTINSALRAIWEDKNGDLWLGTEGGGLLRFDRQTHKIVRRYTTDDGLCHNSVLNILEDKEGGLWLSTGGGLSRFSPSSGNFRNYYQSDGLQSNEFLFNSALRLRSGELAFGGIKGFNIFDPAAILETGQMPPLRLTGITVNGTAVEKNPGLVSRWGANQVEAIRVPFDKAFFSFDFTTLDYSTPQSITYAYYMEGWDGKWTEAGTQRKATYTHLNEGSYTFRVRSTNTEGKWNPQEIALSIVVLPPWYRTWWAYCFYGLILLSLARLYWIYRERQTKLKYQVALERQKADEQRSFFTNISHEFRTPLTLIINPVKDLLTQTERRAPDFSSPEEAAFERAELQVIHRNARRMLSLVDQLLLFGKADSDRLTTAALNLRDVCHEVYLSFSQQARAKNIHYTFSDEGDMEVYADREKVEIILFNLVSNALKYTPPDGFVSMRLRRGPAGITVEVADSGSGIPAEAGERIFERFYQAAGAATKPGFGIGLFLARQFTLAHKGALSYRSEEGKGTVFTLCLPVGHVPMGSAPVGAATAGEPMGAAPAERQPVRLFQELLVEEAPAAEAPLEAPPPLVEERKSILVVDDDTQLRQYIVSSFRERFTVHEATGGEEGMRLALEHYPDIVISDICMEGKSGIDLCKTLKGNPATAHIPVILLTGTLAAASRLEGIEGGADDYITKPFDMELLQARVANLLQSRSQLRQSIFNEITHNEAPRKISATDKAFLDRCTAVIESHLLEEDFSIAQLSVEMGISHSSLYKKVKALSGQSLNGFIRLVRLRNAAILCINSDYNVNEIATMIGIIDRTHFREQFQKVYGMTAAEYIRKYRKPLASQYTVKKPK</sequence>
<dbReference type="CDD" id="cd00075">
    <property type="entry name" value="HATPase"/>
    <property type="match status" value="1"/>
</dbReference>
<keyword evidence="12" id="KW-0808">Transferase</keyword>
<dbReference type="PROSITE" id="PS00041">
    <property type="entry name" value="HTH_ARAC_FAMILY_1"/>
    <property type="match status" value="1"/>
</dbReference>
<dbReference type="FunFam" id="2.60.40.10:FF:000791">
    <property type="entry name" value="Two-component system sensor histidine kinase/response regulator"/>
    <property type="match status" value="1"/>
</dbReference>
<dbReference type="CDD" id="cd00082">
    <property type="entry name" value="HisKA"/>
    <property type="match status" value="1"/>
</dbReference>
<dbReference type="Pfam" id="PF07494">
    <property type="entry name" value="Reg_prop"/>
    <property type="match status" value="3"/>
</dbReference>
<dbReference type="InterPro" id="IPR036097">
    <property type="entry name" value="HisK_dim/P_sf"/>
</dbReference>
<dbReference type="Pfam" id="PF02518">
    <property type="entry name" value="HATPase_c"/>
    <property type="match status" value="1"/>
</dbReference>
<dbReference type="SMART" id="SM00342">
    <property type="entry name" value="HTH_ARAC"/>
    <property type="match status" value="1"/>
</dbReference>
<keyword evidence="6" id="KW-0804">Transcription</keyword>
<dbReference type="InterPro" id="IPR004358">
    <property type="entry name" value="Sig_transdc_His_kin-like_C"/>
</dbReference>
<evidence type="ECO:0000256" key="2">
    <source>
        <dbReference type="ARBA" id="ARBA00012438"/>
    </source>
</evidence>
<reference evidence="12 13" key="1">
    <citation type="submission" date="2019-03" db="EMBL/GenBank/DDBJ databases">
        <title>Genomic Encyclopedia of Type Strains, Phase IV (KMG-IV): sequencing the most valuable type-strain genomes for metagenomic binning, comparative biology and taxonomic classification.</title>
        <authorList>
            <person name="Goeker M."/>
        </authorList>
    </citation>
    <scope>NUCLEOTIDE SEQUENCE [LARGE SCALE GENOMIC DNA]</scope>
    <source>
        <strain evidence="12 13">DSM 100059</strain>
    </source>
</reference>
<dbReference type="Gene3D" id="3.30.565.10">
    <property type="entry name" value="Histidine kinase-like ATPase, C-terminal domain"/>
    <property type="match status" value="1"/>
</dbReference>
<dbReference type="Gene3D" id="3.40.50.2300">
    <property type="match status" value="1"/>
</dbReference>
<dbReference type="InterPro" id="IPR011123">
    <property type="entry name" value="Y_Y_Y"/>
</dbReference>
<keyword evidence="3 7" id="KW-0597">Phosphoprotein</keyword>
<dbReference type="PRINTS" id="PR00344">
    <property type="entry name" value="BCTRLSENSOR"/>
</dbReference>
<accession>A0A4R8DF83</accession>
<dbReference type="InterPro" id="IPR009057">
    <property type="entry name" value="Homeodomain-like_sf"/>
</dbReference>
<dbReference type="SUPFAM" id="SSF52172">
    <property type="entry name" value="CheY-like"/>
    <property type="match status" value="1"/>
</dbReference>
<evidence type="ECO:0000259" key="11">
    <source>
        <dbReference type="PROSITE" id="PS50110"/>
    </source>
</evidence>
<evidence type="ECO:0000256" key="6">
    <source>
        <dbReference type="ARBA" id="ARBA00023163"/>
    </source>
</evidence>
<dbReference type="CDD" id="cd00146">
    <property type="entry name" value="PKD"/>
    <property type="match status" value="1"/>
</dbReference>
<dbReference type="PROSITE" id="PS01124">
    <property type="entry name" value="HTH_ARAC_FAMILY_2"/>
    <property type="match status" value="1"/>
</dbReference>
<dbReference type="InterPro" id="IPR018062">
    <property type="entry name" value="HTH_AraC-typ_CS"/>
</dbReference>
<feature type="domain" description="Response regulatory" evidence="11">
    <location>
        <begin position="1081"/>
        <end position="1196"/>
    </location>
</feature>
<dbReference type="InterPro" id="IPR015943">
    <property type="entry name" value="WD40/YVTN_repeat-like_dom_sf"/>
</dbReference>
<keyword evidence="13" id="KW-1185">Reference proteome</keyword>
<dbReference type="Pfam" id="PF12833">
    <property type="entry name" value="HTH_18"/>
    <property type="match status" value="1"/>
</dbReference>
<dbReference type="SMART" id="SM00388">
    <property type="entry name" value="HisKA"/>
    <property type="match status" value="1"/>
</dbReference>
<keyword evidence="8" id="KW-0732">Signal</keyword>
<dbReference type="GO" id="GO:0043565">
    <property type="term" value="F:sequence-specific DNA binding"/>
    <property type="evidence" value="ECO:0007669"/>
    <property type="project" value="InterPro"/>
</dbReference>
<dbReference type="SUPFAM" id="SSF55874">
    <property type="entry name" value="ATPase domain of HSP90 chaperone/DNA topoisomerase II/histidine kinase"/>
    <property type="match status" value="1"/>
</dbReference>
<dbReference type="SUPFAM" id="SSF47384">
    <property type="entry name" value="Homodimeric domain of signal transducing histidine kinase"/>
    <property type="match status" value="1"/>
</dbReference>
<evidence type="ECO:0000259" key="9">
    <source>
        <dbReference type="PROSITE" id="PS01124"/>
    </source>
</evidence>
<keyword evidence="4" id="KW-0805">Transcription regulation</keyword>
<dbReference type="InterPro" id="IPR018060">
    <property type="entry name" value="HTH_AraC"/>
</dbReference>
<dbReference type="Gene3D" id="1.10.10.60">
    <property type="entry name" value="Homeodomain-like"/>
    <property type="match status" value="1"/>
</dbReference>
<dbReference type="EMBL" id="SODV01000002">
    <property type="protein sequence ID" value="TDW96239.1"/>
    <property type="molecule type" value="Genomic_DNA"/>
</dbReference>
<dbReference type="InterPro" id="IPR013783">
    <property type="entry name" value="Ig-like_fold"/>
</dbReference>
<dbReference type="PROSITE" id="PS51257">
    <property type="entry name" value="PROKAR_LIPOPROTEIN"/>
    <property type="match status" value="1"/>
</dbReference>
<comment type="caution">
    <text evidence="12">The sequence shown here is derived from an EMBL/GenBank/DDBJ whole genome shotgun (WGS) entry which is preliminary data.</text>
</comment>
<evidence type="ECO:0000256" key="8">
    <source>
        <dbReference type="SAM" id="SignalP"/>
    </source>
</evidence>
<evidence type="ECO:0000256" key="3">
    <source>
        <dbReference type="ARBA" id="ARBA00022553"/>
    </source>
</evidence>
<dbReference type="Gene3D" id="2.130.10.10">
    <property type="entry name" value="YVTN repeat-like/Quinoprotein amine dehydrogenase"/>
    <property type="match status" value="2"/>
</dbReference>
<evidence type="ECO:0000259" key="10">
    <source>
        <dbReference type="PROSITE" id="PS50109"/>
    </source>
</evidence>
<dbReference type="InterPro" id="IPR003661">
    <property type="entry name" value="HisK_dim/P_dom"/>
</dbReference>
<feature type="domain" description="Histidine kinase" evidence="10">
    <location>
        <begin position="802"/>
        <end position="1024"/>
    </location>
</feature>
<dbReference type="Pfam" id="PF00512">
    <property type="entry name" value="HisKA"/>
    <property type="match status" value="1"/>
</dbReference>
<evidence type="ECO:0000256" key="5">
    <source>
        <dbReference type="ARBA" id="ARBA00023125"/>
    </source>
</evidence>
<feature type="modified residue" description="4-aspartylphosphate" evidence="7">
    <location>
        <position position="1129"/>
    </location>
</feature>
<evidence type="ECO:0000256" key="1">
    <source>
        <dbReference type="ARBA" id="ARBA00000085"/>
    </source>
</evidence>
<comment type="catalytic activity">
    <reaction evidence="1">
        <text>ATP + protein L-histidine = ADP + protein N-phospho-L-histidine.</text>
        <dbReference type="EC" id="2.7.13.3"/>
    </reaction>
</comment>
<dbReference type="Gene3D" id="2.60.40.10">
    <property type="entry name" value="Immunoglobulins"/>
    <property type="match status" value="1"/>
</dbReference>
<organism evidence="12 13">
    <name type="scientific">Dinghuibacter silviterrae</name>
    <dbReference type="NCBI Taxonomy" id="1539049"/>
    <lineage>
        <taxon>Bacteria</taxon>
        <taxon>Pseudomonadati</taxon>
        <taxon>Bacteroidota</taxon>
        <taxon>Chitinophagia</taxon>
        <taxon>Chitinophagales</taxon>
        <taxon>Chitinophagaceae</taxon>
        <taxon>Dinghuibacter</taxon>
    </lineage>
</organism>
<dbReference type="InterPro" id="IPR011110">
    <property type="entry name" value="Reg_prop"/>
</dbReference>
<evidence type="ECO:0000313" key="12">
    <source>
        <dbReference type="EMBL" id="TDW96239.1"/>
    </source>
</evidence>
<feature type="signal peptide" evidence="8">
    <location>
        <begin position="1"/>
        <end position="24"/>
    </location>
</feature>
<dbReference type="InterPro" id="IPR011006">
    <property type="entry name" value="CheY-like_superfamily"/>
</dbReference>
<dbReference type="SUPFAM" id="SSF46689">
    <property type="entry name" value="Homeodomain-like"/>
    <property type="match status" value="1"/>
</dbReference>
<dbReference type="PROSITE" id="PS50109">
    <property type="entry name" value="HIS_KIN"/>
    <property type="match status" value="1"/>
</dbReference>
<dbReference type="PROSITE" id="PS50110">
    <property type="entry name" value="RESPONSE_REGULATORY"/>
    <property type="match status" value="1"/>
</dbReference>
<dbReference type="PANTHER" id="PTHR43547:SF2">
    <property type="entry name" value="HYBRID SIGNAL TRANSDUCTION HISTIDINE KINASE C"/>
    <property type="match status" value="1"/>
</dbReference>
<evidence type="ECO:0000313" key="13">
    <source>
        <dbReference type="Proteomes" id="UP000294498"/>
    </source>
</evidence>
<dbReference type="Gene3D" id="1.10.287.130">
    <property type="match status" value="1"/>
</dbReference>
<protein>
    <recommendedName>
        <fullName evidence="2">histidine kinase</fullName>
        <ecNumber evidence="2">2.7.13.3</ecNumber>
    </recommendedName>
</protein>
<dbReference type="GO" id="GO:0003700">
    <property type="term" value="F:DNA-binding transcription factor activity"/>
    <property type="evidence" value="ECO:0007669"/>
    <property type="project" value="InterPro"/>
</dbReference>